<sequence length="158" mass="17934">KKQVLDMNGWLAIQWTDTRYAWDPASYGNISTVSLPCHDFVKPDVKLYNSAHDGVVVQGEFNCVVSSNGLVTYIPQVSIHSHCPIQNPTSDEFTCHLKFGSWAHPCKDLSINKDESKLDVSVFKSNWRFEIIDHSSEVISKKYDCCPDIYCSVDMELK</sequence>
<accession>V4APH5</accession>
<gene>
    <name evidence="2" type="ORF">LOTGIDRAFT_97454</name>
</gene>
<dbReference type="KEGG" id="lgi:LOTGIDRAFT_97454"/>
<dbReference type="GeneID" id="20253160"/>
<feature type="domain" description="Neurotransmitter-gated ion-channel ligand-binding" evidence="1">
    <location>
        <begin position="1"/>
        <end position="156"/>
    </location>
</feature>
<dbReference type="RefSeq" id="XP_009054035.1">
    <property type="nucleotide sequence ID" value="XM_009055787.1"/>
</dbReference>
<proteinExistence type="predicted"/>
<dbReference type="CTD" id="20253160"/>
<dbReference type="InterPro" id="IPR036734">
    <property type="entry name" value="Neur_chan_lig-bd_sf"/>
</dbReference>
<dbReference type="Proteomes" id="UP000030746">
    <property type="component" value="Unassembled WGS sequence"/>
</dbReference>
<dbReference type="GO" id="GO:0004888">
    <property type="term" value="F:transmembrane signaling receptor activity"/>
    <property type="evidence" value="ECO:0007669"/>
    <property type="project" value="InterPro"/>
</dbReference>
<dbReference type="SUPFAM" id="SSF63712">
    <property type="entry name" value="Nicotinic receptor ligand binding domain-like"/>
    <property type="match status" value="1"/>
</dbReference>
<evidence type="ECO:0000313" key="3">
    <source>
        <dbReference type="Proteomes" id="UP000030746"/>
    </source>
</evidence>
<dbReference type="STRING" id="225164.V4APH5"/>
<dbReference type="OMA" id="HAAYINT"/>
<name>V4APH5_LOTGI</name>
<evidence type="ECO:0000259" key="1">
    <source>
        <dbReference type="Pfam" id="PF02931"/>
    </source>
</evidence>
<dbReference type="GO" id="GO:0016020">
    <property type="term" value="C:membrane"/>
    <property type="evidence" value="ECO:0007669"/>
    <property type="project" value="InterPro"/>
</dbReference>
<dbReference type="PANTHER" id="PTHR18945">
    <property type="entry name" value="NEUROTRANSMITTER GATED ION CHANNEL"/>
    <property type="match status" value="1"/>
</dbReference>
<feature type="non-terminal residue" evidence="2">
    <location>
        <position position="158"/>
    </location>
</feature>
<reference evidence="2 3" key="1">
    <citation type="journal article" date="2013" name="Nature">
        <title>Insights into bilaterian evolution from three spiralian genomes.</title>
        <authorList>
            <person name="Simakov O."/>
            <person name="Marletaz F."/>
            <person name="Cho S.J."/>
            <person name="Edsinger-Gonzales E."/>
            <person name="Havlak P."/>
            <person name="Hellsten U."/>
            <person name="Kuo D.H."/>
            <person name="Larsson T."/>
            <person name="Lv J."/>
            <person name="Arendt D."/>
            <person name="Savage R."/>
            <person name="Osoegawa K."/>
            <person name="de Jong P."/>
            <person name="Grimwood J."/>
            <person name="Chapman J.A."/>
            <person name="Shapiro H."/>
            <person name="Aerts A."/>
            <person name="Otillar R.P."/>
            <person name="Terry A.Y."/>
            <person name="Boore J.L."/>
            <person name="Grigoriev I.V."/>
            <person name="Lindberg D.R."/>
            <person name="Seaver E.C."/>
            <person name="Weisblat D.A."/>
            <person name="Putnam N.H."/>
            <person name="Rokhsar D.S."/>
        </authorList>
    </citation>
    <scope>NUCLEOTIDE SEQUENCE [LARGE SCALE GENOMIC DNA]</scope>
</reference>
<dbReference type="GO" id="GO:0005230">
    <property type="term" value="F:extracellular ligand-gated monoatomic ion channel activity"/>
    <property type="evidence" value="ECO:0007669"/>
    <property type="project" value="InterPro"/>
</dbReference>
<dbReference type="EMBL" id="KB201656">
    <property type="protein sequence ID" value="ESO95536.1"/>
    <property type="molecule type" value="Genomic_DNA"/>
</dbReference>
<dbReference type="InterPro" id="IPR006202">
    <property type="entry name" value="Neur_chan_lig-bd"/>
</dbReference>
<evidence type="ECO:0000313" key="2">
    <source>
        <dbReference type="EMBL" id="ESO95536.1"/>
    </source>
</evidence>
<dbReference type="HOGENOM" id="CLU_1673635_0_0_1"/>
<protein>
    <recommendedName>
        <fullName evidence="1">Neurotransmitter-gated ion-channel ligand-binding domain-containing protein</fullName>
    </recommendedName>
</protein>
<dbReference type="Pfam" id="PF02931">
    <property type="entry name" value="Neur_chan_LBD"/>
    <property type="match status" value="1"/>
</dbReference>
<feature type="non-terminal residue" evidence="2">
    <location>
        <position position="1"/>
    </location>
</feature>
<organism evidence="2 3">
    <name type="scientific">Lottia gigantea</name>
    <name type="common">Giant owl limpet</name>
    <dbReference type="NCBI Taxonomy" id="225164"/>
    <lineage>
        <taxon>Eukaryota</taxon>
        <taxon>Metazoa</taxon>
        <taxon>Spiralia</taxon>
        <taxon>Lophotrochozoa</taxon>
        <taxon>Mollusca</taxon>
        <taxon>Gastropoda</taxon>
        <taxon>Patellogastropoda</taxon>
        <taxon>Lottioidea</taxon>
        <taxon>Lottiidae</taxon>
        <taxon>Lottia</taxon>
    </lineage>
</organism>
<dbReference type="Gene3D" id="2.70.170.10">
    <property type="entry name" value="Neurotransmitter-gated ion-channel ligand-binding domain"/>
    <property type="match status" value="1"/>
</dbReference>
<dbReference type="InterPro" id="IPR006201">
    <property type="entry name" value="Neur_channel"/>
</dbReference>
<keyword evidence="3" id="KW-1185">Reference proteome</keyword>
<dbReference type="AlphaFoldDB" id="V4APH5"/>
<dbReference type="OrthoDB" id="6068590at2759"/>